<proteinExistence type="inferred from homology"/>
<evidence type="ECO:0000256" key="1">
    <source>
        <dbReference type="ARBA" id="ARBA00006964"/>
    </source>
</evidence>
<feature type="binding site" evidence="5">
    <location>
        <position position="105"/>
    </location>
    <ligand>
        <name>a divalent metal cation</name>
        <dbReference type="ChEBI" id="CHEBI:60240"/>
        <label>1</label>
    </ligand>
</feature>
<comment type="similarity">
    <text evidence="1">Belongs to the GTP cyclohydrolase I type 2/NIF3 family.</text>
</comment>
<dbReference type="STRING" id="1160091.B9T39_02675"/>
<dbReference type="InterPro" id="IPR002678">
    <property type="entry name" value="DUF34/NIF3"/>
</dbReference>
<dbReference type="AlphaFoldDB" id="A0A1Y2T2X3"/>
<feature type="binding site" evidence="5">
    <location>
        <position position="66"/>
    </location>
    <ligand>
        <name>a divalent metal cation</name>
        <dbReference type="ChEBI" id="CHEBI:60240"/>
        <label>1</label>
    </ligand>
</feature>
<sequence>MAVTLGEMVEVLETLYPLSLAESWDEPGLIVGDPSWPVRKVYCAVDPTEQTVRAAVDAGADLLITHHPLYFRATHTVAGSTFRGAMVTTLIENHCALWVGHTNVDSAARGQGYAFVHALRQWGLDVTDDGPLVPSSTLEGCGLGRMLSLVSAAENDDAVTLKDFARAVSCILPATVSGVLVSGEPERVVHRVAVLPGSGDSEIATAHAAGADVYVTSDLRHHPVLDARQETGMAFIQTPHAAIEKLVFPILVEDVAAALTERFGQGGSAVRFEITELNTDTWTMRL</sequence>
<dbReference type="OrthoDB" id="9795763at2"/>
<dbReference type="SUPFAM" id="SSF102705">
    <property type="entry name" value="NIF3 (NGG1p interacting factor 3)-like"/>
    <property type="match status" value="1"/>
</dbReference>
<feature type="binding site" evidence="5">
    <location>
        <position position="67"/>
    </location>
    <ligand>
        <name>a divalent metal cation</name>
        <dbReference type="ChEBI" id="CHEBI:60240"/>
        <label>1</label>
    </ligand>
</feature>
<feature type="binding site" evidence="5">
    <location>
        <position position="240"/>
    </location>
    <ligand>
        <name>a divalent metal cation</name>
        <dbReference type="ChEBI" id="CHEBI:60240"/>
        <label>1</label>
    </ligand>
</feature>
<comment type="caution">
    <text evidence="6">The sequence shown here is derived from an EMBL/GenBank/DDBJ whole genome shotgun (WGS) entry which is preliminary data.</text>
</comment>
<protein>
    <recommendedName>
        <fullName evidence="3">GTP cyclohydrolase 1 type 2 homolog</fullName>
    </recommendedName>
</protein>
<dbReference type="RefSeq" id="WP_086106277.1">
    <property type="nucleotide sequence ID" value="NZ_NEKB01000004.1"/>
</dbReference>
<dbReference type="EMBL" id="NEKC01000004">
    <property type="protein sequence ID" value="OTA29750.1"/>
    <property type="molecule type" value="Genomic_DNA"/>
</dbReference>
<dbReference type="PANTHER" id="PTHR13799">
    <property type="entry name" value="NGG1 INTERACTING FACTOR 3"/>
    <property type="match status" value="1"/>
</dbReference>
<dbReference type="NCBIfam" id="TIGR00486">
    <property type="entry name" value="YbgI_SA1388"/>
    <property type="match status" value="1"/>
</dbReference>
<evidence type="ECO:0000313" key="7">
    <source>
        <dbReference type="Proteomes" id="UP000243540"/>
    </source>
</evidence>
<reference evidence="6 7" key="1">
    <citation type="submission" date="2017-04" db="EMBL/GenBank/DDBJ databases">
        <title>Draft genome sequences of Alloscardovia macacae UMA81211 and UMA81212 isolated from the feces of a rhesus macaque (Macaca mulatta).</title>
        <authorList>
            <person name="Albert K."/>
            <person name="Sela D.A."/>
        </authorList>
    </citation>
    <scope>NUCLEOTIDE SEQUENCE [LARGE SCALE GENOMIC DNA]</scope>
    <source>
        <strain evidence="6 7">UMA81212</strain>
    </source>
</reference>
<dbReference type="Proteomes" id="UP000243540">
    <property type="component" value="Unassembled WGS sequence"/>
</dbReference>
<feature type="binding site" evidence="5">
    <location>
        <position position="244"/>
    </location>
    <ligand>
        <name>a divalent metal cation</name>
        <dbReference type="ChEBI" id="CHEBI:60240"/>
        <label>1</label>
    </ligand>
</feature>
<organism evidence="6 7">
    <name type="scientific">Alloscardovia macacae</name>
    <dbReference type="NCBI Taxonomy" id="1160091"/>
    <lineage>
        <taxon>Bacteria</taxon>
        <taxon>Bacillati</taxon>
        <taxon>Actinomycetota</taxon>
        <taxon>Actinomycetes</taxon>
        <taxon>Bifidobacteriales</taxon>
        <taxon>Bifidobacteriaceae</taxon>
        <taxon>Alloscardovia</taxon>
    </lineage>
</organism>
<evidence type="ECO:0000313" key="6">
    <source>
        <dbReference type="EMBL" id="OTA29750.1"/>
    </source>
</evidence>
<evidence type="ECO:0000256" key="3">
    <source>
        <dbReference type="ARBA" id="ARBA00022112"/>
    </source>
</evidence>
<dbReference type="PANTHER" id="PTHR13799:SF14">
    <property type="entry name" value="GTP CYCLOHYDROLASE 1 TYPE 2 HOMOLOG"/>
    <property type="match status" value="1"/>
</dbReference>
<dbReference type="GO" id="GO:0005737">
    <property type="term" value="C:cytoplasm"/>
    <property type="evidence" value="ECO:0007669"/>
    <property type="project" value="TreeGrafter"/>
</dbReference>
<keyword evidence="4 5" id="KW-0479">Metal-binding</keyword>
<evidence type="ECO:0000256" key="2">
    <source>
        <dbReference type="ARBA" id="ARBA00011643"/>
    </source>
</evidence>
<dbReference type="Pfam" id="PF01784">
    <property type="entry name" value="DUF34_NIF3"/>
    <property type="match status" value="1"/>
</dbReference>
<dbReference type="Gene3D" id="3.40.1390.30">
    <property type="entry name" value="NIF3 (NGG1p interacting factor 3)-like"/>
    <property type="match status" value="2"/>
</dbReference>
<dbReference type="GO" id="GO:0046872">
    <property type="term" value="F:metal ion binding"/>
    <property type="evidence" value="ECO:0007669"/>
    <property type="project" value="UniProtKB-KW"/>
</dbReference>
<evidence type="ECO:0000256" key="5">
    <source>
        <dbReference type="PIRSR" id="PIRSR602678-1"/>
    </source>
</evidence>
<dbReference type="InterPro" id="IPR036069">
    <property type="entry name" value="DUF34/NIF3_sf"/>
</dbReference>
<gene>
    <name evidence="6" type="ORF">B9T39_02675</name>
</gene>
<name>A0A1Y2T2X3_9BIFI</name>
<evidence type="ECO:0000256" key="4">
    <source>
        <dbReference type="ARBA" id="ARBA00022723"/>
    </source>
</evidence>
<dbReference type="FunFam" id="3.40.1390.30:FF:000001">
    <property type="entry name" value="GTP cyclohydrolase 1 type 2"/>
    <property type="match status" value="1"/>
</dbReference>
<comment type="subunit">
    <text evidence="2">Homohexamer.</text>
</comment>
<accession>A0A1Y2T2X3</accession>